<keyword evidence="3" id="KW-1185">Reference proteome</keyword>
<reference evidence="2 3" key="1">
    <citation type="submission" date="2022-01" db="EMBL/GenBank/DDBJ databases">
        <authorList>
            <person name="Xiong W."/>
            <person name="Schranz E."/>
        </authorList>
    </citation>
    <scope>NUCLEOTIDE SEQUENCE [LARGE SCALE GENOMIC DNA]</scope>
</reference>
<sequence>MPFGLTNAPKVFMDLMNRVCRPMLHRSVIMFIDDILVYSKLKERHEEHLRELLRVLRRERLYAKFSKWYYRRFILDLSKIVVPPTRLTRKGVDFQWGPEQQTAFETLRQRLCEALVLTLPEGVEDFVVFCNASITGLGAVLM</sequence>
<dbReference type="AlphaFoldDB" id="A0AAU9NKB3"/>
<protein>
    <recommendedName>
        <fullName evidence="1">Reverse transcriptase domain-containing protein</fullName>
    </recommendedName>
</protein>
<feature type="domain" description="Reverse transcriptase" evidence="1">
    <location>
        <begin position="1"/>
        <end position="94"/>
    </location>
</feature>
<proteinExistence type="predicted"/>
<dbReference type="PANTHER" id="PTHR24559">
    <property type="entry name" value="TRANSPOSON TY3-I GAG-POL POLYPROTEIN"/>
    <property type="match status" value="1"/>
</dbReference>
<organism evidence="2 3">
    <name type="scientific">Lactuca virosa</name>
    <dbReference type="NCBI Taxonomy" id="75947"/>
    <lineage>
        <taxon>Eukaryota</taxon>
        <taxon>Viridiplantae</taxon>
        <taxon>Streptophyta</taxon>
        <taxon>Embryophyta</taxon>
        <taxon>Tracheophyta</taxon>
        <taxon>Spermatophyta</taxon>
        <taxon>Magnoliopsida</taxon>
        <taxon>eudicotyledons</taxon>
        <taxon>Gunneridae</taxon>
        <taxon>Pentapetalae</taxon>
        <taxon>asterids</taxon>
        <taxon>campanulids</taxon>
        <taxon>Asterales</taxon>
        <taxon>Asteraceae</taxon>
        <taxon>Cichorioideae</taxon>
        <taxon>Cichorieae</taxon>
        <taxon>Lactucinae</taxon>
        <taxon>Lactuca</taxon>
    </lineage>
</organism>
<dbReference type="Pfam" id="PF00078">
    <property type="entry name" value="RVT_1"/>
    <property type="match status" value="1"/>
</dbReference>
<dbReference type="InterPro" id="IPR000477">
    <property type="entry name" value="RT_dom"/>
</dbReference>
<gene>
    <name evidence="2" type="ORF">LVIROSA_LOCUS24575</name>
</gene>
<dbReference type="InterPro" id="IPR053134">
    <property type="entry name" value="RNA-dir_DNA_polymerase"/>
</dbReference>
<name>A0AAU9NKB3_9ASTR</name>
<evidence type="ECO:0000313" key="3">
    <source>
        <dbReference type="Proteomes" id="UP001157418"/>
    </source>
</evidence>
<dbReference type="PROSITE" id="PS50878">
    <property type="entry name" value="RT_POL"/>
    <property type="match status" value="1"/>
</dbReference>
<dbReference type="Gene3D" id="3.30.70.270">
    <property type="match status" value="1"/>
</dbReference>
<dbReference type="EMBL" id="CAKMRJ010004445">
    <property type="protein sequence ID" value="CAH1438308.1"/>
    <property type="molecule type" value="Genomic_DNA"/>
</dbReference>
<dbReference type="InterPro" id="IPR043128">
    <property type="entry name" value="Rev_trsase/Diguanyl_cyclase"/>
</dbReference>
<dbReference type="SUPFAM" id="SSF56672">
    <property type="entry name" value="DNA/RNA polymerases"/>
    <property type="match status" value="1"/>
</dbReference>
<evidence type="ECO:0000313" key="2">
    <source>
        <dbReference type="EMBL" id="CAH1438308.1"/>
    </source>
</evidence>
<dbReference type="Proteomes" id="UP001157418">
    <property type="component" value="Unassembled WGS sequence"/>
</dbReference>
<evidence type="ECO:0000259" key="1">
    <source>
        <dbReference type="PROSITE" id="PS50878"/>
    </source>
</evidence>
<dbReference type="Pfam" id="PF17919">
    <property type="entry name" value="RT_RNaseH_2"/>
    <property type="match status" value="1"/>
</dbReference>
<comment type="caution">
    <text evidence="2">The sequence shown here is derived from an EMBL/GenBank/DDBJ whole genome shotgun (WGS) entry which is preliminary data.</text>
</comment>
<accession>A0AAU9NKB3</accession>
<dbReference type="InterPro" id="IPR041577">
    <property type="entry name" value="RT_RNaseH_2"/>
</dbReference>
<dbReference type="PANTHER" id="PTHR24559:SF453">
    <property type="entry name" value="NUCLEOTIDYLTRANSFERASE, RIBONUCLEASE H"/>
    <property type="match status" value="1"/>
</dbReference>
<dbReference type="InterPro" id="IPR043502">
    <property type="entry name" value="DNA/RNA_pol_sf"/>
</dbReference>